<reference evidence="3 4" key="1">
    <citation type="submission" date="2020-08" db="EMBL/GenBank/DDBJ databases">
        <title>Genomic Encyclopedia of Type Strains, Phase IV (KMG-IV): sequencing the most valuable type-strain genomes for metagenomic binning, comparative biology and taxonomic classification.</title>
        <authorList>
            <person name="Goeker M."/>
        </authorList>
    </citation>
    <scope>NUCLEOTIDE SEQUENCE [LARGE SCALE GENOMIC DNA]</scope>
    <source>
        <strain evidence="3 4">DSM 25620</strain>
    </source>
</reference>
<keyword evidence="4" id="KW-1185">Reference proteome</keyword>
<dbReference type="RefSeq" id="WP_116088620.1">
    <property type="nucleotide sequence ID" value="NZ_JACHIL010000001.1"/>
</dbReference>
<comment type="caution">
    <text evidence="3">The sequence shown here is derived from an EMBL/GenBank/DDBJ whole genome shotgun (WGS) entry which is preliminary data.</text>
</comment>
<gene>
    <name evidence="3" type="ORF">HNQ68_000992</name>
</gene>
<protein>
    <submittedName>
        <fullName evidence="3">Uncharacterized protein</fullName>
    </submittedName>
</protein>
<dbReference type="Proteomes" id="UP000531231">
    <property type="component" value="Unassembled WGS sequence"/>
</dbReference>
<keyword evidence="2" id="KW-1133">Transmembrane helix</keyword>
<evidence type="ECO:0000256" key="1">
    <source>
        <dbReference type="SAM" id="MobiDB-lite"/>
    </source>
</evidence>
<feature type="region of interest" description="Disordered" evidence="1">
    <location>
        <begin position="46"/>
        <end position="75"/>
    </location>
</feature>
<keyword evidence="2" id="KW-0812">Transmembrane</keyword>
<evidence type="ECO:0000256" key="2">
    <source>
        <dbReference type="SAM" id="Phobius"/>
    </source>
</evidence>
<organism evidence="3 4">
    <name type="scientific">Pseudochrobactrum saccharolyticum</name>
    <dbReference type="NCBI Taxonomy" id="354352"/>
    <lineage>
        <taxon>Bacteria</taxon>
        <taxon>Pseudomonadati</taxon>
        <taxon>Pseudomonadota</taxon>
        <taxon>Alphaproteobacteria</taxon>
        <taxon>Hyphomicrobiales</taxon>
        <taxon>Brucellaceae</taxon>
        <taxon>Pseudochrobactrum</taxon>
    </lineage>
</organism>
<evidence type="ECO:0000313" key="3">
    <source>
        <dbReference type="EMBL" id="MBB5090480.1"/>
    </source>
</evidence>
<dbReference type="PROSITE" id="PS51257">
    <property type="entry name" value="PROKAR_LIPOPROTEIN"/>
    <property type="match status" value="1"/>
</dbReference>
<keyword evidence="2" id="KW-0472">Membrane</keyword>
<dbReference type="EMBL" id="JACHIL010000001">
    <property type="protein sequence ID" value="MBB5090480.1"/>
    <property type="molecule type" value="Genomic_DNA"/>
</dbReference>
<proteinExistence type="predicted"/>
<sequence length="75" mass="8052">MPTLTRLIIILALISACIYGLMLVLVKTVSPVTSEIVVRVPAHKMVQQPRDTAPVSPAPVPSPYTEGEPEAEDAE</sequence>
<name>A0A7W8EMH8_9HYPH</name>
<dbReference type="AlphaFoldDB" id="A0A7W8EMH8"/>
<feature type="transmembrane region" description="Helical" evidence="2">
    <location>
        <begin position="6"/>
        <end position="26"/>
    </location>
</feature>
<accession>A0A7W8EMH8</accession>
<evidence type="ECO:0000313" key="4">
    <source>
        <dbReference type="Proteomes" id="UP000531231"/>
    </source>
</evidence>